<evidence type="ECO:0000313" key="2">
    <source>
        <dbReference type="Proteomes" id="UP000076079"/>
    </source>
</evidence>
<dbReference type="RefSeq" id="WP_110170916.1">
    <property type="nucleotide sequence ID" value="NZ_CP015136.1"/>
</dbReference>
<dbReference type="SUPFAM" id="SSF82784">
    <property type="entry name" value="OsmC-like"/>
    <property type="match status" value="1"/>
</dbReference>
<dbReference type="InterPro" id="IPR036102">
    <property type="entry name" value="OsmC/Ohrsf"/>
</dbReference>
<dbReference type="Proteomes" id="UP000076079">
    <property type="component" value="Chromosome"/>
</dbReference>
<evidence type="ECO:0008006" key="3">
    <source>
        <dbReference type="Google" id="ProtNLM"/>
    </source>
</evidence>
<dbReference type="InterPro" id="IPR015946">
    <property type="entry name" value="KH_dom-like_a/b"/>
</dbReference>
<dbReference type="AlphaFoldDB" id="A0A143PMY9"/>
<dbReference type="EMBL" id="CP015136">
    <property type="protein sequence ID" value="AMY09144.1"/>
    <property type="molecule type" value="Genomic_DNA"/>
</dbReference>
<dbReference type="KEGG" id="abac:LuPra_02357"/>
<proteinExistence type="predicted"/>
<evidence type="ECO:0000313" key="1">
    <source>
        <dbReference type="EMBL" id="AMY09144.1"/>
    </source>
</evidence>
<dbReference type="Gene3D" id="3.30.300.20">
    <property type="match status" value="1"/>
</dbReference>
<dbReference type="OrthoDB" id="5683981at2"/>
<sequence>MTAIIVISLRVTAPGPADARVSVGRRQFSIGRPVEFDDASPHVAALEYALGAVGGEVVNGLREFARRRRLPIEAVEALVTGELQDGLAYLEVIGETGRPRIRRIAIKVFVASVDDRTTRVLFDEMIERLPLVSTLREALDLDIELVLTS</sequence>
<protein>
    <recommendedName>
        <fullName evidence="3">OsmC-like protein</fullName>
    </recommendedName>
</protein>
<dbReference type="STRING" id="1855912.LuPra_02357"/>
<reference evidence="2" key="2">
    <citation type="submission" date="2016-04" db="EMBL/GenBank/DDBJ databases">
        <title>First Complete Genome Sequence of a Subdivision 6 Acidobacterium.</title>
        <authorList>
            <person name="Huang S."/>
            <person name="Vieira S."/>
            <person name="Bunk B."/>
            <person name="Riedel T."/>
            <person name="Sproeer C."/>
            <person name="Overmann J."/>
        </authorList>
    </citation>
    <scope>NUCLEOTIDE SEQUENCE [LARGE SCALE GENOMIC DNA]</scope>
    <source>
        <strain evidence="2">DSM 100886 HEG_-6_39</strain>
    </source>
</reference>
<keyword evidence="2" id="KW-1185">Reference proteome</keyword>
<name>A0A143PMY9_LUTPR</name>
<organism evidence="1 2">
    <name type="scientific">Luteitalea pratensis</name>
    <dbReference type="NCBI Taxonomy" id="1855912"/>
    <lineage>
        <taxon>Bacteria</taxon>
        <taxon>Pseudomonadati</taxon>
        <taxon>Acidobacteriota</taxon>
        <taxon>Vicinamibacteria</taxon>
        <taxon>Vicinamibacterales</taxon>
        <taxon>Vicinamibacteraceae</taxon>
        <taxon>Luteitalea</taxon>
    </lineage>
</organism>
<accession>A0A143PMY9</accession>
<reference evidence="1 2" key="1">
    <citation type="journal article" date="2016" name="Genome Announc.">
        <title>First Complete Genome Sequence of a Subdivision 6 Acidobacterium Strain.</title>
        <authorList>
            <person name="Huang S."/>
            <person name="Vieira S."/>
            <person name="Bunk B."/>
            <person name="Riedel T."/>
            <person name="Sproer C."/>
            <person name="Overmann J."/>
        </authorList>
    </citation>
    <scope>NUCLEOTIDE SEQUENCE [LARGE SCALE GENOMIC DNA]</scope>
    <source>
        <strain evidence="2">DSM 100886 HEG_-6_39</strain>
    </source>
</reference>
<gene>
    <name evidence="1" type="ORF">LuPra_02357</name>
</gene>